<evidence type="ECO:0000256" key="5">
    <source>
        <dbReference type="RuleBase" id="RU003887"/>
    </source>
</evidence>
<keyword evidence="3 5" id="KW-0413">Isomerase</keyword>
<accession>Q1JVP4</accession>
<keyword evidence="2 4" id="KW-0694">RNA-binding</keyword>
<dbReference type="PROSITE" id="PS50889">
    <property type="entry name" value="S4"/>
    <property type="match status" value="1"/>
</dbReference>
<evidence type="ECO:0000256" key="3">
    <source>
        <dbReference type="ARBA" id="ARBA00023235"/>
    </source>
</evidence>
<keyword evidence="8" id="KW-1185">Reference proteome</keyword>
<protein>
    <recommendedName>
        <fullName evidence="5">Pseudouridine synthase</fullName>
        <ecNumber evidence="5">5.4.99.-</ecNumber>
    </recommendedName>
</protein>
<dbReference type="FunFam" id="3.10.290.10:FF:000003">
    <property type="entry name" value="Pseudouridine synthase"/>
    <property type="match status" value="1"/>
</dbReference>
<sequence length="242" mass="27315">MATVERLQKLIAQAGLASRRQAEQWLKDGRVRVNGRSVTLGDKADPSVDRIEVDGKALPRAEQKLYLLLNKPLGYVTTLKDPQGRPTIRRFLKGIPQRVYPVGRLDVNSEGLLLLTNDGALTQHLLHPRHQVSKTYRVKVNGRISPQACRQLEQGVELEDGVTAPAVVRNVHHSPRNSWFDLEIREGRNRQVRRMCRGVGFEVSALKRIRIGSLELGTLAKGQCRSLTSKEIQDLKSLFRHQ</sequence>
<dbReference type="NCBIfam" id="TIGR00093">
    <property type="entry name" value="pseudouridine synthase"/>
    <property type="match status" value="1"/>
</dbReference>
<dbReference type="PANTHER" id="PTHR47683">
    <property type="entry name" value="PSEUDOURIDINE SYNTHASE FAMILY PROTEIN-RELATED"/>
    <property type="match status" value="1"/>
</dbReference>
<organism evidence="7 8">
    <name type="scientific">Desulfuromonas acetoxidans (strain DSM 684 / 11070)</name>
    <dbReference type="NCBI Taxonomy" id="281689"/>
    <lineage>
        <taxon>Bacteria</taxon>
        <taxon>Pseudomonadati</taxon>
        <taxon>Thermodesulfobacteriota</taxon>
        <taxon>Desulfuromonadia</taxon>
        <taxon>Desulfuromonadales</taxon>
        <taxon>Desulfuromonadaceae</taxon>
        <taxon>Desulfuromonas</taxon>
    </lineage>
</organism>
<evidence type="ECO:0000313" key="7">
    <source>
        <dbReference type="EMBL" id="EAT14305.1"/>
    </source>
</evidence>
<dbReference type="Pfam" id="PF00849">
    <property type="entry name" value="PseudoU_synth_2"/>
    <property type="match status" value="1"/>
</dbReference>
<dbReference type="PANTHER" id="PTHR47683:SF3">
    <property type="entry name" value="RIBOSOMAL LARGE SUBUNIT PSEUDOURIDINE SYNTHASE B"/>
    <property type="match status" value="1"/>
</dbReference>
<dbReference type="GO" id="GO:0120159">
    <property type="term" value="F:rRNA pseudouridine synthase activity"/>
    <property type="evidence" value="ECO:0007669"/>
    <property type="project" value="UniProtKB-ARBA"/>
</dbReference>
<proteinExistence type="inferred from homology"/>
<dbReference type="Proteomes" id="UP000005695">
    <property type="component" value="Unassembled WGS sequence"/>
</dbReference>
<dbReference type="InterPro" id="IPR036986">
    <property type="entry name" value="S4_RNA-bd_sf"/>
</dbReference>
<dbReference type="RefSeq" id="WP_006003035.1">
    <property type="nucleotide sequence ID" value="NZ_AAEW02000034.1"/>
</dbReference>
<dbReference type="EC" id="5.4.99.-" evidence="5"/>
<evidence type="ECO:0000256" key="4">
    <source>
        <dbReference type="PROSITE-ProRule" id="PRU00182"/>
    </source>
</evidence>
<comment type="similarity">
    <text evidence="1 5">Belongs to the pseudouridine synthase RsuA family.</text>
</comment>
<dbReference type="InterPro" id="IPR018496">
    <property type="entry name" value="PsdUridine_synth_RsuA/RluB_CS"/>
</dbReference>
<dbReference type="InterPro" id="IPR000748">
    <property type="entry name" value="PsdUridine_synth_RsuA/RluB/E/F"/>
</dbReference>
<dbReference type="InterPro" id="IPR042092">
    <property type="entry name" value="PsdUridine_s_RsuA/RluB/E/F_cat"/>
</dbReference>
<reference evidence="7" key="1">
    <citation type="submission" date="2006-05" db="EMBL/GenBank/DDBJ databases">
        <title>Annotation of the draft genome assembly of Desulfuromonas acetoxidans DSM 684.</title>
        <authorList>
            <consortium name="US DOE Joint Genome Institute (JGI-ORNL)"/>
            <person name="Larimer F."/>
            <person name="Land M."/>
            <person name="Hauser L."/>
        </authorList>
    </citation>
    <scope>NUCLEOTIDE SEQUENCE [LARGE SCALE GENOMIC DNA]</scope>
    <source>
        <strain evidence="7">DSM 684</strain>
    </source>
</reference>
<dbReference type="Gene3D" id="3.30.70.1560">
    <property type="entry name" value="Alpha-L RNA-binding motif"/>
    <property type="match status" value="1"/>
</dbReference>
<evidence type="ECO:0000256" key="1">
    <source>
        <dbReference type="ARBA" id="ARBA00008348"/>
    </source>
</evidence>
<name>Q1JVP4_DESA6</name>
<dbReference type="PROSITE" id="PS01149">
    <property type="entry name" value="PSI_RSU"/>
    <property type="match status" value="1"/>
</dbReference>
<dbReference type="GO" id="GO:0005829">
    <property type="term" value="C:cytosol"/>
    <property type="evidence" value="ECO:0007669"/>
    <property type="project" value="UniProtKB-ARBA"/>
</dbReference>
<evidence type="ECO:0000313" key="8">
    <source>
        <dbReference type="Proteomes" id="UP000005695"/>
    </source>
</evidence>
<dbReference type="CDD" id="cd00165">
    <property type="entry name" value="S4"/>
    <property type="match status" value="1"/>
</dbReference>
<dbReference type="FunFam" id="3.30.70.1560:FF:000001">
    <property type="entry name" value="Pseudouridine synthase"/>
    <property type="match status" value="1"/>
</dbReference>
<dbReference type="CDD" id="cd02870">
    <property type="entry name" value="PseudoU_synth_RsuA_like"/>
    <property type="match status" value="1"/>
</dbReference>
<dbReference type="Pfam" id="PF01479">
    <property type="entry name" value="S4"/>
    <property type="match status" value="1"/>
</dbReference>
<reference evidence="7" key="2">
    <citation type="submission" date="2006-05" db="EMBL/GenBank/DDBJ databases">
        <title>Sequencing of the draft genome and assembly of Desulfuromonas acetoxidans DSM 684.</title>
        <authorList>
            <consortium name="US DOE Joint Genome Institute (JGI-PGF)"/>
            <person name="Copeland A."/>
            <person name="Lucas S."/>
            <person name="Lapidus A."/>
            <person name="Barry K."/>
            <person name="Detter J.C."/>
            <person name="Glavina del Rio T."/>
            <person name="Hammon N."/>
            <person name="Israni S."/>
            <person name="Dalin E."/>
            <person name="Tice H."/>
            <person name="Bruce D."/>
            <person name="Pitluck S."/>
            <person name="Richardson P."/>
        </authorList>
    </citation>
    <scope>NUCLEOTIDE SEQUENCE [LARGE SCALE GENOMIC DNA]</scope>
    <source>
        <strain evidence="7">DSM 684</strain>
    </source>
</reference>
<dbReference type="OrthoDB" id="9807213at2"/>
<dbReference type="Gene3D" id="3.10.290.10">
    <property type="entry name" value="RNA-binding S4 domain"/>
    <property type="match status" value="1"/>
</dbReference>
<dbReference type="InterPro" id="IPR020103">
    <property type="entry name" value="PsdUridine_synth_cat_dom_sf"/>
</dbReference>
<dbReference type="AlphaFoldDB" id="Q1JVP4"/>
<dbReference type="SUPFAM" id="SSF55120">
    <property type="entry name" value="Pseudouridine synthase"/>
    <property type="match status" value="1"/>
</dbReference>
<dbReference type="Gene3D" id="3.30.70.580">
    <property type="entry name" value="Pseudouridine synthase I, catalytic domain, N-terminal subdomain"/>
    <property type="match status" value="1"/>
</dbReference>
<dbReference type="InterPro" id="IPR006145">
    <property type="entry name" value="PsdUridine_synth_RsuA/RluA"/>
</dbReference>
<evidence type="ECO:0000256" key="2">
    <source>
        <dbReference type="ARBA" id="ARBA00022884"/>
    </source>
</evidence>
<dbReference type="InterPro" id="IPR050343">
    <property type="entry name" value="RsuA_PseudoU_synthase"/>
</dbReference>
<evidence type="ECO:0000259" key="6">
    <source>
        <dbReference type="SMART" id="SM00363"/>
    </source>
</evidence>
<feature type="domain" description="RNA-binding S4" evidence="6">
    <location>
        <begin position="5"/>
        <end position="64"/>
    </location>
</feature>
<dbReference type="GO" id="GO:0003723">
    <property type="term" value="F:RNA binding"/>
    <property type="evidence" value="ECO:0007669"/>
    <property type="project" value="UniProtKB-KW"/>
</dbReference>
<dbReference type="InterPro" id="IPR002942">
    <property type="entry name" value="S4_RNA-bd"/>
</dbReference>
<comment type="caution">
    <text evidence="7">The sequence shown here is derived from an EMBL/GenBank/DDBJ whole genome shotgun (WGS) entry which is preliminary data.</text>
</comment>
<dbReference type="SUPFAM" id="SSF55174">
    <property type="entry name" value="Alpha-L RNA-binding motif"/>
    <property type="match status" value="1"/>
</dbReference>
<dbReference type="GO" id="GO:0000455">
    <property type="term" value="P:enzyme-directed rRNA pseudouridine synthesis"/>
    <property type="evidence" value="ECO:0007669"/>
    <property type="project" value="UniProtKB-ARBA"/>
</dbReference>
<dbReference type="InterPro" id="IPR020094">
    <property type="entry name" value="TruA/RsuA/RluB/E/F_N"/>
</dbReference>
<dbReference type="EMBL" id="AAEW02000034">
    <property type="protein sequence ID" value="EAT14305.1"/>
    <property type="molecule type" value="Genomic_DNA"/>
</dbReference>
<dbReference type="SMART" id="SM00363">
    <property type="entry name" value="S4"/>
    <property type="match status" value="1"/>
</dbReference>
<gene>
    <name evidence="7" type="ORF">Dace_0218</name>
</gene>